<keyword evidence="4" id="KW-1185">Reference proteome</keyword>
<accession>A0A1M6AZE4</accession>
<dbReference type="STRING" id="570521.SAMN04488508_101552"/>
<dbReference type="RefSeq" id="WP_073313612.1">
    <property type="nucleotide sequence ID" value="NZ_FQYP01000001.1"/>
</dbReference>
<proteinExistence type="predicted"/>
<dbReference type="SUPFAM" id="SSF47226">
    <property type="entry name" value="Histidine-containing phosphotransfer domain, HPT domain"/>
    <property type="match status" value="1"/>
</dbReference>
<dbReference type="PROSITE" id="PS50894">
    <property type="entry name" value="HPT"/>
    <property type="match status" value="1"/>
</dbReference>
<sequence length="105" mass="12110">MEQPNLSEIQKLSGGDPVFEEKIFSVIKREFPVEKEQYFLNLAAGNTTKAAEDVHKLKHKIGFLGLEKGYNIATDYENHLKENSYELQEDFESILKVITDYLKTI</sequence>
<protein>
    <recommendedName>
        <fullName evidence="2">HPt domain-containing protein</fullName>
    </recommendedName>
</protein>
<evidence type="ECO:0000313" key="4">
    <source>
        <dbReference type="Proteomes" id="UP000184432"/>
    </source>
</evidence>
<reference evidence="4" key="1">
    <citation type="submission" date="2016-11" db="EMBL/GenBank/DDBJ databases">
        <authorList>
            <person name="Varghese N."/>
            <person name="Submissions S."/>
        </authorList>
    </citation>
    <scope>NUCLEOTIDE SEQUENCE [LARGE SCALE GENOMIC DNA]</scope>
    <source>
        <strain evidence="4">DSM 22623</strain>
    </source>
</reference>
<dbReference type="OrthoDB" id="1441381at2"/>
<name>A0A1M6AZE4_9FLAO</name>
<dbReference type="Proteomes" id="UP000184432">
    <property type="component" value="Unassembled WGS sequence"/>
</dbReference>
<dbReference type="InterPro" id="IPR036641">
    <property type="entry name" value="HPT_dom_sf"/>
</dbReference>
<evidence type="ECO:0000313" key="3">
    <source>
        <dbReference type="EMBL" id="SHI41807.1"/>
    </source>
</evidence>
<feature type="modified residue" description="Phosphohistidine" evidence="1">
    <location>
        <position position="55"/>
    </location>
</feature>
<dbReference type="GO" id="GO:0004672">
    <property type="term" value="F:protein kinase activity"/>
    <property type="evidence" value="ECO:0007669"/>
    <property type="project" value="UniProtKB-ARBA"/>
</dbReference>
<dbReference type="GO" id="GO:0000160">
    <property type="term" value="P:phosphorelay signal transduction system"/>
    <property type="evidence" value="ECO:0007669"/>
    <property type="project" value="InterPro"/>
</dbReference>
<dbReference type="AlphaFoldDB" id="A0A1M6AZE4"/>
<keyword evidence="1" id="KW-0597">Phosphoprotein</keyword>
<feature type="domain" description="HPt" evidence="2">
    <location>
        <begin position="16"/>
        <end position="105"/>
    </location>
</feature>
<evidence type="ECO:0000259" key="2">
    <source>
        <dbReference type="PROSITE" id="PS50894"/>
    </source>
</evidence>
<dbReference type="EMBL" id="FQYP01000001">
    <property type="protein sequence ID" value="SHI41807.1"/>
    <property type="molecule type" value="Genomic_DNA"/>
</dbReference>
<dbReference type="Gene3D" id="1.20.120.160">
    <property type="entry name" value="HPT domain"/>
    <property type="match status" value="1"/>
</dbReference>
<evidence type="ECO:0000256" key="1">
    <source>
        <dbReference type="PROSITE-ProRule" id="PRU00110"/>
    </source>
</evidence>
<gene>
    <name evidence="3" type="ORF">SAMN04488508_101552</name>
</gene>
<dbReference type="InterPro" id="IPR008207">
    <property type="entry name" value="Sig_transdc_His_kin_Hpt_dom"/>
</dbReference>
<organism evidence="3 4">
    <name type="scientific">Aquimarina spongiae</name>
    <dbReference type="NCBI Taxonomy" id="570521"/>
    <lineage>
        <taxon>Bacteria</taxon>
        <taxon>Pseudomonadati</taxon>
        <taxon>Bacteroidota</taxon>
        <taxon>Flavobacteriia</taxon>
        <taxon>Flavobacteriales</taxon>
        <taxon>Flavobacteriaceae</taxon>
        <taxon>Aquimarina</taxon>
    </lineage>
</organism>